<reference evidence="3" key="1">
    <citation type="journal article" date="2014" name="Proc. Natl. Acad. Sci. U.S.A.">
        <title>Extensive sampling of basidiomycete genomes demonstrates inadequacy of the white-rot/brown-rot paradigm for wood decay fungi.</title>
        <authorList>
            <person name="Riley R."/>
            <person name="Salamov A.A."/>
            <person name="Brown D.W."/>
            <person name="Nagy L.G."/>
            <person name="Floudas D."/>
            <person name="Held B.W."/>
            <person name="Levasseur A."/>
            <person name="Lombard V."/>
            <person name="Morin E."/>
            <person name="Otillar R."/>
            <person name="Lindquist E.A."/>
            <person name="Sun H."/>
            <person name="LaButti K.M."/>
            <person name="Schmutz J."/>
            <person name="Jabbour D."/>
            <person name="Luo H."/>
            <person name="Baker S.E."/>
            <person name="Pisabarro A.G."/>
            <person name="Walton J.D."/>
            <person name="Blanchette R.A."/>
            <person name="Henrissat B."/>
            <person name="Martin F."/>
            <person name="Cullen D."/>
            <person name="Hibbett D.S."/>
            <person name="Grigoriev I.V."/>
        </authorList>
    </citation>
    <scope>NUCLEOTIDE SEQUENCE [LARGE SCALE GENOMIC DNA]</scope>
    <source>
        <strain evidence="3">CBS 339.88</strain>
    </source>
</reference>
<organism evidence="2 3">
    <name type="scientific">Galerina marginata (strain CBS 339.88)</name>
    <dbReference type="NCBI Taxonomy" id="685588"/>
    <lineage>
        <taxon>Eukaryota</taxon>
        <taxon>Fungi</taxon>
        <taxon>Dikarya</taxon>
        <taxon>Basidiomycota</taxon>
        <taxon>Agaricomycotina</taxon>
        <taxon>Agaricomycetes</taxon>
        <taxon>Agaricomycetidae</taxon>
        <taxon>Agaricales</taxon>
        <taxon>Agaricineae</taxon>
        <taxon>Strophariaceae</taxon>
        <taxon>Galerina</taxon>
    </lineage>
</organism>
<name>A0A067SNN1_GALM3</name>
<protein>
    <submittedName>
        <fullName evidence="2">Uncharacterized protein</fullName>
    </submittedName>
</protein>
<keyword evidence="3" id="KW-1185">Reference proteome</keyword>
<dbReference type="AlphaFoldDB" id="A0A067SNN1"/>
<evidence type="ECO:0000256" key="1">
    <source>
        <dbReference type="SAM" id="MobiDB-lite"/>
    </source>
</evidence>
<proteinExistence type="predicted"/>
<dbReference type="OrthoDB" id="3070764at2759"/>
<evidence type="ECO:0000313" key="2">
    <source>
        <dbReference type="EMBL" id="KDR69314.1"/>
    </source>
</evidence>
<feature type="compositionally biased region" description="Polar residues" evidence="1">
    <location>
        <begin position="276"/>
        <end position="318"/>
    </location>
</feature>
<dbReference type="Proteomes" id="UP000027222">
    <property type="component" value="Unassembled WGS sequence"/>
</dbReference>
<accession>A0A067SNN1</accession>
<sequence>MRSGDILYTGSETIHLLWDPCPTLLRPDGQSRGIIVGDLVYLTDGGEAQVIFNLLHSYEDNEATGATPPPKPYEHLGDILSPNDHVKVEEIQKQKCYFSDGIERVSNQTRTNEVRYHFKTTKKQRSGAIIVLPDGGVDRYLQDNFFQLPKVIRHFREHAPSWYQHAKSRDVPNLKNGSLFLVRRTYSARTWGIATFGSKDYDKTPIKAEFAQNGSDRYEYIWQHEDNRLKTNRGPSQSQLRALQGGEPPFNQCIGMLLSSLQLDEDTWQNYFPVKSNPTTPEKASSSPLRRRISNSSSDVSNGRHSAQSRQSKQTHWSSWKERFKGKRKEGAESFHNASQEGLVRLRSLCELLLTALVPKADFEDYRLLIL</sequence>
<feature type="region of interest" description="Disordered" evidence="1">
    <location>
        <begin position="271"/>
        <end position="323"/>
    </location>
</feature>
<gene>
    <name evidence="2" type="ORF">GALMADRAFT_256160</name>
</gene>
<dbReference type="HOGENOM" id="CLU_704081_0_0_1"/>
<evidence type="ECO:0000313" key="3">
    <source>
        <dbReference type="Proteomes" id="UP000027222"/>
    </source>
</evidence>
<dbReference type="EMBL" id="KL142403">
    <property type="protein sequence ID" value="KDR69314.1"/>
    <property type="molecule type" value="Genomic_DNA"/>
</dbReference>